<gene>
    <name evidence="1" type="ORF">FEM48_Zijuj04G0027500</name>
</gene>
<dbReference type="Proteomes" id="UP000813462">
    <property type="component" value="Unassembled WGS sequence"/>
</dbReference>
<protein>
    <submittedName>
        <fullName evidence="1">Uncharacterized protein</fullName>
    </submittedName>
</protein>
<reference evidence="1" key="1">
    <citation type="journal article" date="2021" name="Front. Plant Sci.">
        <title>Chromosome-Scale Genome Assembly for Chinese Sour Jujube and Insights Into Its Genome Evolution and Domestication Signature.</title>
        <authorList>
            <person name="Shen L.-Y."/>
            <person name="Luo H."/>
            <person name="Wang X.-L."/>
            <person name="Wang X.-M."/>
            <person name="Qiu X.-J."/>
            <person name="Liu H."/>
            <person name="Zhou S.-S."/>
            <person name="Jia K.-H."/>
            <person name="Nie S."/>
            <person name="Bao Y.-T."/>
            <person name="Zhang R.-G."/>
            <person name="Yun Q.-Z."/>
            <person name="Chai Y.-H."/>
            <person name="Lu J.-Y."/>
            <person name="Li Y."/>
            <person name="Zhao S.-W."/>
            <person name="Mao J.-F."/>
            <person name="Jia S.-G."/>
            <person name="Mao Y.-M."/>
        </authorList>
    </citation>
    <scope>NUCLEOTIDE SEQUENCE</scope>
    <source>
        <strain evidence="1">AT0</strain>
        <tissue evidence="1">Leaf</tissue>
    </source>
</reference>
<evidence type="ECO:0000313" key="2">
    <source>
        <dbReference type="Proteomes" id="UP000813462"/>
    </source>
</evidence>
<sequence>MGNLMNKEPPPPVVLVPPLFDFPPLAARTRMLESSYNMLFGKLALKCLFDDYFERAEHFSTMIMLKPIDDPLVDLVATVSLKKLHFSYVSGPLEHRPDENPVGNAYFRWQSDVDDPHTFIDLFVSNSDPVLQMRSCAYYPKYGFGAFGIFPLLLKNRVSSEDYGVMGLRYGSGNLSFGATVMPFSSKDELPKTAWLVSKMGRLTAGVQYEPQYGGKDGAKYKNLMNWSCAVGYEVGSSSPLCPSFNFALELAKSSQFIASFYQHVVVQRRVLIASTKQVKNPLEENEVVGITNYIDFGFELQTRVDDAKTTSNKTSDSTFQIGASWQANKNFLLKGKVGPLSSSVALAFKSWWKPSFTFGISATRDHTFGRTGYGFGLRIEDLREASYQRADPNFVMLTPNKEHLANGIVWKIGKRPMLQADVNAGKFDSIPRELRPLGKIL</sequence>
<evidence type="ECO:0000313" key="1">
    <source>
        <dbReference type="EMBL" id="KAH7532507.1"/>
    </source>
</evidence>
<proteinExistence type="predicted"/>
<dbReference type="Gene3D" id="2.40.160.10">
    <property type="entry name" value="Porin"/>
    <property type="match status" value="1"/>
</dbReference>
<organism evidence="1 2">
    <name type="scientific">Ziziphus jujuba var. spinosa</name>
    <dbReference type="NCBI Taxonomy" id="714518"/>
    <lineage>
        <taxon>Eukaryota</taxon>
        <taxon>Viridiplantae</taxon>
        <taxon>Streptophyta</taxon>
        <taxon>Embryophyta</taxon>
        <taxon>Tracheophyta</taxon>
        <taxon>Spermatophyta</taxon>
        <taxon>Magnoliopsida</taxon>
        <taxon>eudicotyledons</taxon>
        <taxon>Gunneridae</taxon>
        <taxon>Pentapetalae</taxon>
        <taxon>rosids</taxon>
        <taxon>fabids</taxon>
        <taxon>Rosales</taxon>
        <taxon>Rhamnaceae</taxon>
        <taxon>Paliureae</taxon>
        <taxon>Ziziphus</taxon>
    </lineage>
</organism>
<name>A0A978VHD8_ZIZJJ</name>
<accession>A0A978VHD8</accession>
<dbReference type="PANTHER" id="PTHR35738:SF3">
    <property type="entry name" value="OS05G0577800 PROTEIN"/>
    <property type="match status" value="1"/>
</dbReference>
<comment type="caution">
    <text evidence="1">The sequence shown here is derived from an EMBL/GenBank/DDBJ whole genome shotgun (WGS) entry which is preliminary data.</text>
</comment>
<dbReference type="EMBL" id="JAEACU010000004">
    <property type="protein sequence ID" value="KAH7532507.1"/>
    <property type="molecule type" value="Genomic_DNA"/>
</dbReference>
<dbReference type="InterPro" id="IPR023614">
    <property type="entry name" value="Porin_dom_sf"/>
</dbReference>
<dbReference type="AlphaFoldDB" id="A0A978VHD8"/>
<dbReference type="PANTHER" id="PTHR35738">
    <property type="entry name" value="OS05G0577800 PROTEIN"/>
    <property type="match status" value="1"/>
</dbReference>